<accession>A6TLG7</accession>
<organism evidence="6 7">
    <name type="scientific">Alkaliphilus metalliredigens (strain QYMF)</name>
    <dbReference type="NCBI Taxonomy" id="293826"/>
    <lineage>
        <taxon>Bacteria</taxon>
        <taxon>Bacillati</taxon>
        <taxon>Bacillota</taxon>
        <taxon>Clostridia</taxon>
        <taxon>Peptostreptococcales</taxon>
        <taxon>Natronincolaceae</taxon>
        <taxon>Alkaliphilus</taxon>
    </lineage>
</organism>
<name>A6TLG7_ALKMQ</name>
<feature type="domain" description="ABC transporter" evidence="5">
    <location>
        <begin position="334"/>
        <end position="548"/>
    </location>
</feature>
<feature type="domain" description="ABC transporter" evidence="5">
    <location>
        <begin position="4"/>
        <end position="264"/>
    </location>
</feature>
<feature type="region of interest" description="Disordered" evidence="4">
    <location>
        <begin position="554"/>
        <end position="579"/>
    </location>
</feature>
<dbReference type="FunFam" id="3.40.50.300:FF:000011">
    <property type="entry name" value="Putative ABC transporter ATP-binding component"/>
    <property type="match status" value="1"/>
</dbReference>
<dbReference type="InterPro" id="IPR032524">
    <property type="entry name" value="ABC_tran_C"/>
</dbReference>
<dbReference type="EMBL" id="CP000724">
    <property type="protein sequence ID" value="ABR47035.1"/>
    <property type="molecule type" value="Genomic_DNA"/>
</dbReference>
<dbReference type="InterPro" id="IPR003593">
    <property type="entry name" value="AAA+_ATPase"/>
</dbReference>
<dbReference type="InterPro" id="IPR037118">
    <property type="entry name" value="Val-tRNA_synth_C_sf"/>
</dbReference>
<dbReference type="Proteomes" id="UP000001572">
    <property type="component" value="Chromosome"/>
</dbReference>
<dbReference type="KEGG" id="amt:Amet_0810"/>
<dbReference type="SMART" id="SM00382">
    <property type="entry name" value="AAA"/>
    <property type="match status" value="2"/>
</dbReference>
<dbReference type="HOGENOM" id="CLU_000604_36_0_9"/>
<dbReference type="GO" id="GO:0005524">
    <property type="term" value="F:ATP binding"/>
    <property type="evidence" value="ECO:0007669"/>
    <property type="project" value="UniProtKB-KW"/>
</dbReference>
<dbReference type="PANTHER" id="PTHR42855:SF2">
    <property type="entry name" value="DRUG RESISTANCE ABC TRANSPORTER,ATP-BINDING PROTEIN"/>
    <property type="match status" value="1"/>
</dbReference>
<dbReference type="CDD" id="cd03221">
    <property type="entry name" value="ABCF_EF-3"/>
    <property type="match status" value="2"/>
</dbReference>
<dbReference type="InterPro" id="IPR032781">
    <property type="entry name" value="ABC_tran_Xtn"/>
</dbReference>
<reference evidence="7" key="1">
    <citation type="journal article" date="2016" name="Genome Announc.">
        <title>Complete genome sequence of Alkaliphilus metalliredigens strain QYMF, an alkaliphilic and metal-reducing bacterium isolated from borax-contaminated leachate ponds.</title>
        <authorList>
            <person name="Hwang C."/>
            <person name="Copeland A."/>
            <person name="Lucas S."/>
            <person name="Lapidus A."/>
            <person name="Barry K."/>
            <person name="Detter J.C."/>
            <person name="Glavina Del Rio T."/>
            <person name="Hammon N."/>
            <person name="Israni S."/>
            <person name="Dalin E."/>
            <person name="Tice H."/>
            <person name="Pitluck S."/>
            <person name="Chertkov O."/>
            <person name="Brettin T."/>
            <person name="Bruce D."/>
            <person name="Han C."/>
            <person name="Schmutz J."/>
            <person name="Larimer F."/>
            <person name="Land M.L."/>
            <person name="Hauser L."/>
            <person name="Kyrpides N."/>
            <person name="Mikhailova N."/>
            <person name="Ye Q."/>
            <person name="Zhou J."/>
            <person name="Richardson P."/>
            <person name="Fields M.W."/>
        </authorList>
    </citation>
    <scope>NUCLEOTIDE SEQUENCE [LARGE SCALE GENOMIC DNA]</scope>
    <source>
        <strain evidence="7">QYMF</strain>
    </source>
</reference>
<dbReference type="AlphaFoldDB" id="A6TLG7"/>
<keyword evidence="2" id="KW-0547">Nucleotide-binding</keyword>
<dbReference type="PROSITE" id="PS50893">
    <property type="entry name" value="ABC_TRANSPORTER_2"/>
    <property type="match status" value="2"/>
</dbReference>
<dbReference type="PROSITE" id="PS00211">
    <property type="entry name" value="ABC_TRANSPORTER_1"/>
    <property type="match status" value="2"/>
</dbReference>
<dbReference type="eggNOG" id="COG0488">
    <property type="taxonomic scope" value="Bacteria"/>
</dbReference>
<evidence type="ECO:0000313" key="6">
    <source>
        <dbReference type="EMBL" id="ABR47035.1"/>
    </source>
</evidence>
<evidence type="ECO:0000256" key="2">
    <source>
        <dbReference type="ARBA" id="ARBA00022741"/>
    </source>
</evidence>
<evidence type="ECO:0000256" key="3">
    <source>
        <dbReference type="ARBA" id="ARBA00022840"/>
    </source>
</evidence>
<evidence type="ECO:0000259" key="5">
    <source>
        <dbReference type="PROSITE" id="PS50893"/>
    </source>
</evidence>
<dbReference type="Pfam" id="PF16326">
    <property type="entry name" value="ABC_tran_CTD"/>
    <property type="match status" value="1"/>
</dbReference>
<dbReference type="PANTHER" id="PTHR42855">
    <property type="entry name" value="ABC TRANSPORTER ATP-BINDING SUBUNIT"/>
    <property type="match status" value="1"/>
</dbReference>
<dbReference type="STRING" id="293826.Amet_0810"/>
<dbReference type="GO" id="GO:0016887">
    <property type="term" value="F:ATP hydrolysis activity"/>
    <property type="evidence" value="ECO:0007669"/>
    <property type="project" value="InterPro"/>
</dbReference>
<dbReference type="InterPro" id="IPR003439">
    <property type="entry name" value="ABC_transporter-like_ATP-bd"/>
</dbReference>
<keyword evidence="7" id="KW-1185">Reference proteome</keyword>
<keyword evidence="3" id="KW-0067">ATP-binding</keyword>
<dbReference type="Gene3D" id="1.10.287.380">
    <property type="entry name" value="Valyl-tRNA synthetase, C-terminal domain"/>
    <property type="match status" value="1"/>
</dbReference>
<dbReference type="Pfam" id="PF12848">
    <property type="entry name" value="ABC_tran_Xtn"/>
    <property type="match status" value="1"/>
</dbReference>
<evidence type="ECO:0000256" key="1">
    <source>
        <dbReference type="ARBA" id="ARBA00022737"/>
    </source>
</evidence>
<evidence type="ECO:0000256" key="4">
    <source>
        <dbReference type="SAM" id="MobiDB-lite"/>
    </source>
</evidence>
<dbReference type="Pfam" id="PF00005">
    <property type="entry name" value="ABC_tran"/>
    <property type="match status" value="2"/>
</dbReference>
<dbReference type="InterPro" id="IPR027417">
    <property type="entry name" value="P-loop_NTPase"/>
</dbReference>
<keyword evidence="1" id="KW-0677">Repeat</keyword>
<dbReference type="Gene3D" id="3.40.50.300">
    <property type="entry name" value="P-loop containing nucleotide triphosphate hydrolases"/>
    <property type="match status" value="2"/>
</dbReference>
<dbReference type="SUPFAM" id="SSF52540">
    <property type="entry name" value="P-loop containing nucleoside triphosphate hydrolases"/>
    <property type="match status" value="2"/>
</dbReference>
<protein>
    <submittedName>
        <fullName evidence="6">ABC transporter related</fullName>
    </submittedName>
</protein>
<dbReference type="InterPro" id="IPR017871">
    <property type="entry name" value="ABC_transporter-like_CS"/>
</dbReference>
<feature type="compositionally biased region" description="Basic and acidic residues" evidence="4">
    <location>
        <begin position="555"/>
        <end position="579"/>
    </location>
</feature>
<dbReference type="RefSeq" id="WP_012062078.1">
    <property type="nucleotide sequence ID" value="NC_009633.1"/>
</dbReference>
<proteinExistence type="predicted"/>
<dbReference type="FunFam" id="3.40.50.300:FF:000309">
    <property type="entry name" value="ABC transporter ATP-binding protein"/>
    <property type="match status" value="1"/>
</dbReference>
<evidence type="ECO:0000313" key="7">
    <source>
        <dbReference type="Proteomes" id="UP000001572"/>
    </source>
</evidence>
<dbReference type="OrthoDB" id="9801441at2"/>
<dbReference type="GO" id="GO:0003677">
    <property type="term" value="F:DNA binding"/>
    <property type="evidence" value="ECO:0007669"/>
    <property type="project" value="InterPro"/>
</dbReference>
<dbReference type="InterPro" id="IPR051309">
    <property type="entry name" value="ABCF_ATPase"/>
</dbReference>
<gene>
    <name evidence="6" type="ordered locus">Amet_0810</name>
</gene>
<sequence>MIILSCNNITKSFGIDVILKDISFSINTGDKIGLVGINGAGKSTLFKILTGQLAYDDGNLYLGKSKVIGHLEQSDQLDEQNTILAEGLSVFTYLIDMENHLRSLELEIASLGDDPSQSTLLEKTMSQYATLLDDFNRENGYGFRSTVRGVLRGLGFTEDEFEQPIYQLSGGQKTRAALAKLLLSKPDILLLDEPTNHLDIGAVEWLEGFLRDYDGTLLMISHDRYFLDQLVNRVFEIEHQGLKTYTGNYSTFTKKKAQEQEQQHRVYQAHLEEVSRQKDIVRRFRQHGTEKLAKRAHSREKQLEKIEEVEKPQAFQKRAKMRFETQIKSGNDVLTVENLCKSFDEHLLFENLTFDLYRGEKVALIGPNGVGKTTLFKILTEETVPSAGDFKLGHQVHIGYYDQEQRNLHLDKIVIDEIWDEHKKLDQTEVRTLLGSFLFHGDDVFKPVDTLSGGERSRISLLKLILSKSNFLLLDEPTNHLDIDSKEVLEESLVDYDGTVFAISHDRYFLNRVATKVIELSTNGIEVFHGNYDYYIEKKKEQLLMAEPATYQEQTKTHLKDVRRKERDERNRLKQETQQREKIETDILELEERLNALESLMCQEDIYTDPQKSREVHQETLTTKQSLEKLYEEWENSVDN</sequence>